<dbReference type="InterPro" id="IPR053134">
    <property type="entry name" value="RNA-dir_DNA_polymerase"/>
</dbReference>
<dbReference type="InterPro" id="IPR043128">
    <property type="entry name" value="Rev_trsase/Diguanyl_cyclase"/>
</dbReference>
<dbReference type="Pfam" id="PF00078">
    <property type="entry name" value="RVT_1"/>
    <property type="match status" value="1"/>
</dbReference>
<gene>
    <name evidence="4" type="ORF">QTP70_005557</name>
</gene>
<proteinExistence type="inferred from homology"/>
<evidence type="ECO:0000256" key="1">
    <source>
        <dbReference type="ARBA" id="ARBA00010879"/>
    </source>
</evidence>
<name>A0AAE0VDV1_9TELE</name>
<evidence type="ECO:0000259" key="3">
    <source>
        <dbReference type="Pfam" id="PF00078"/>
    </source>
</evidence>
<sequence>MAPPGRETHPGGDVLEKNELAEFCHSFLQILVTSRFGQRATLSPQVHATSAFIDSGVDLNFIDSDFATRLGIQFQDLQIPIQEDVIFTKLDLCNAYHLVRICKGDEWKTAFNTPSGHFEYLVMPFGLTNAPTVFQNLVNDVLGDMPYNDTEY</sequence>
<dbReference type="CDD" id="cd01647">
    <property type="entry name" value="RT_LTR"/>
    <property type="match status" value="1"/>
</dbReference>
<dbReference type="PANTHER" id="PTHR24559">
    <property type="entry name" value="TRANSPOSON TY3-I GAG-POL POLYPROTEIN"/>
    <property type="match status" value="1"/>
</dbReference>
<dbReference type="InterPro" id="IPR000477">
    <property type="entry name" value="RT_dom"/>
</dbReference>
<evidence type="ECO:0000256" key="2">
    <source>
        <dbReference type="ARBA" id="ARBA00012180"/>
    </source>
</evidence>
<dbReference type="Proteomes" id="UP001274896">
    <property type="component" value="Unassembled WGS sequence"/>
</dbReference>
<dbReference type="InterPro" id="IPR043502">
    <property type="entry name" value="DNA/RNA_pol_sf"/>
</dbReference>
<comment type="caution">
    <text evidence="4">The sequence shown here is derived from an EMBL/GenBank/DDBJ whole genome shotgun (WGS) entry which is preliminary data.</text>
</comment>
<dbReference type="Gene3D" id="3.30.70.270">
    <property type="match status" value="1"/>
</dbReference>
<evidence type="ECO:0000313" key="5">
    <source>
        <dbReference type="Proteomes" id="UP001274896"/>
    </source>
</evidence>
<reference evidence="4" key="1">
    <citation type="submission" date="2023-06" db="EMBL/GenBank/DDBJ databases">
        <title>Male Hemibagrus guttatus genome.</title>
        <authorList>
            <person name="Bian C."/>
        </authorList>
    </citation>
    <scope>NUCLEOTIDE SEQUENCE</scope>
    <source>
        <strain evidence="4">Male_cb2023</strain>
        <tissue evidence="4">Muscle</tissue>
    </source>
</reference>
<protein>
    <recommendedName>
        <fullName evidence="2">ribonuclease H</fullName>
        <ecNumber evidence="2">3.1.26.4</ecNumber>
    </recommendedName>
</protein>
<comment type="similarity">
    <text evidence="1">Belongs to the beta type-B retroviral polymerase family. HERV class-II K(HML-2) pol subfamily.</text>
</comment>
<accession>A0AAE0VDV1</accession>
<dbReference type="SUPFAM" id="SSF56672">
    <property type="entry name" value="DNA/RNA polymerases"/>
    <property type="match status" value="1"/>
</dbReference>
<dbReference type="Gene3D" id="3.10.10.10">
    <property type="entry name" value="HIV Type 1 Reverse Transcriptase, subunit A, domain 1"/>
    <property type="match status" value="1"/>
</dbReference>
<dbReference type="EC" id="3.1.26.4" evidence="2"/>
<dbReference type="PANTHER" id="PTHR24559:SF440">
    <property type="entry name" value="RIBONUCLEASE H"/>
    <property type="match status" value="1"/>
</dbReference>
<dbReference type="AlphaFoldDB" id="A0AAE0VDV1"/>
<dbReference type="GO" id="GO:0004523">
    <property type="term" value="F:RNA-DNA hybrid ribonuclease activity"/>
    <property type="evidence" value="ECO:0007669"/>
    <property type="project" value="UniProtKB-EC"/>
</dbReference>
<organism evidence="4 5">
    <name type="scientific">Hemibagrus guttatus</name>
    <dbReference type="NCBI Taxonomy" id="175788"/>
    <lineage>
        <taxon>Eukaryota</taxon>
        <taxon>Metazoa</taxon>
        <taxon>Chordata</taxon>
        <taxon>Craniata</taxon>
        <taxon>Vertebrata</taxon>
        <taxon>Euteleostomi</taxon>
        <taxon>Actinopterygii</taxon>
        <taxon>Neopterygii</taxon>
        <taxon>Teleostei</taxon>
        <taxon>Ostariophysi</taxon>
        <taxon>Siluriformes</taxon>
        <taxon>Bagridae</taxon>
        <taxon>Hemibagrus</taxon>
    </lineage>
</organism>
<feature type="domain" description="Reverse transcriptase" evidence="3">
    <location>
        <begin position="80"/>
        <end position="145"/>
    </location>
</feature>
<keyword evidence="5" id="KW-1185">Reference proteome</keyword>
<dbReference type="EMBL" id="JAUCMX010000001">
    <property type="protein sequence ID" value="KAK3556161.1"/>
    <property type="molecule type" value="Genomic_DNA"/>
</dbReference>
<evidence type="ECO:0000313" key="4">
    <source>
        <dbReference type="EMBL" id="KAK3556161.1"/>
    </source>
</evidence>